<comment type="cofactor">
    <cofactor evidence="1 11">
        <name>pyridoxal 5'-phosphate</name>
        <dbReference type="ChEBI" id="CHEBI:597326"/>
    </cofactor>
</comment>
<organism evidence="14 15">
    <name type="scientific">candidate division WOR_3 bacterium SM23_42</name>
    <dbReference type="NCBI Taxonomy" id="1703779"/>
    <lineage>
        <taxon>Bacteria</taxon>
        <taxon>Bacteria division WOR-3</taxon>
    </lineage>
</organism>
<dbReference type="AlphaFoldDB" id="A0A0S8FW89"/>
<dbReference type="EC" id="2.8.1.7" evidence="4 12"/>
<evidence type="ECO:0000256" key="6">
    <source>
        <dbReference type="ARBA" id="ARBA00022723"/>
    </source>
</evidence>
<comment type="similarity">
    <text evidence="2 12">Belongs to the class-V pyridoxal-phosphate-dependent aminotransferase family. NifS/IscS subfamily.</text>
</comment>
<dbReference type="PANTHER" id="PTHR11601:SF34">
    <property type="entry name" value="CYSTEINE DESULFURASE"/>
    <property type="match status" value="1"/>
</dbReference>
<evidence type="ECO:0000256" key="9">
    <source>
        <dbReference type="ARBA" id="ARBA00023014"/>
    </source>
</evidence>
<dbReference type="NCBIfam" id="NF002806">
    <property type="entry name" value="PRK02948.1"/>
    <property type="match status" value="1"/>
</dbReference>
<evidence type="ECO:0000256" key="3">
    <source>
        <dbReference type="ARBA" id="ARBA00011738"/>
    </source>
</evidence>
<dbReference type="InterPro" id="IPR000192">
    <property type="entry name" value="Aminotrans_V_dom"/>
</dbReference>
<keyword evidence="5 12" id="KW-0808">Transferase</keyword>
<dbReference type="Pfam" id="PF00266">
    <property type="entry name" value="Aminotran_5"/>
    <property type="match status" value="1"/>
</dbReference>
<accession>A0A0S8FW89</accession>
<dbReference type="InterPro" id="IPR015422">
    <property type="entry name" value="PyrdxlP-dep_Trfase_small"/>
</dbReference>
<name>A0A0S8FW89_UNCW3</name>
<dbReference type="STRING" id="1703779.AMJ83_02755"/>
<evidence type="ECO:0000256" key="1">
    <source>
        <dbReference type="ARBA" id="ARBA00001933"/>
    </source>
</evidence>
<proteinExistence type="inferred from homology"/>
<evidence type="ECO:0000256" key="5">
    <source>
        <dbReference type="ARBA" id="ARBA00022679"/>
    </source>
</evidence>
<dbReference type="GO" id="GO:0030170">
    <property type="term" value="F:pyridoxal phosphate binding"/>
    <property type="evidence" value="ECO:0007669"/>
    <property type="project" value="InterPro"/>
</dbReference>
<dbReference type="SUPFAM" id="SSF53383">
    <property type="entry name" value="PLP-dependent transferases"/>
    <property type="match status" value="1"/>
</dbReference>
<dbReference type="GO" id="GO:0046872">
    <property type="term" value="F:metal ion binding"/>
    <property type="evidence" value="ECO:0007669"/>
    <property type="project" value="UniProtKB-KW"/>
</dbReference>
<dbReference type="Gene3D" id="3.90.1150.10">
    <property type="entry name" value="Aspartate Aminotransferase, domain 1"/>
    <property type="match status" value="1"/>
</dbReference>
<protein>
    <recommendedName>
        <fullName evidence="4 12">Cysteine desulfurase</fullName>
        <ecNumber evidence="4 12">2.8.1.7</ecNumber>
    </recommendedName>
    <alternativeName>
        <fullName evidence="12">Nitrogenase metalloclusters biosynthesis protein NifS</fullName>
    </alternativeName>
</protein>
<reference evidence="14 15" key="1">
    <citation type="journal article" date="2015" name="Microbiome">
        <title>Genomic resolution of linkages in carbon, nitrogen, and sulfur cycling among widespread estuary sediment bacteria.</title>
        <authorList>
            <person name="Baker B.J."/>
            <person name="Lazar C.S."/>
            <person name="Teske A.P."/>
            <person name="Dick G.J."/>
        </authorList>
    </citation>
    <scope>NUCLEOTIDE SEQUENCE [LARGE SCALE GENOMIC DNA]</scope>
    <source>
        <strain evidence="14">SM23_42</strain>
    </source>
</reference>
<comment type="subunit">
    <text evidence="3">Homodimer.</text>
</comment>
<dbReference type="GO" id="GO:0006520">
    <property type="term" value="P:amino acid metabolic process"/>
    <property type="evidence" value="ECO:0007669"/>
    <property type="project" value="InterPro"/>
</dbReference>
<dbReference type="Gene3D" id="1.10.260.50">
    <property type="match status" value="1"/>
</dbReference>
<dbReference type="Proteomes" id="UP000051373">
    <property type="component" value="Unassembled WGS sequence"/>
</dbReference>
<dbReference type="PIRSF" id="PIRSF005572">
    <property type="entry name" value="NifS"/>
    <property type="match status" value="1"/>
</dbReference>
<dbReference type="GO" id="GO:0031071">
    <property type="term" value="F:cysteine desulfurase activity"/>
    <property type="evidence" value="ECO:0007669"/>
    <property type="project" value="UniProtKB-EC"/>
</dbReference>
<dbReference type="EMBL" id="LJUJ01000003">
    <property type="protein sequence ID" value="KPK64354.1"/>
    <property type="molecule type" value="Genomic_DNA"/>
</dbReference>
<keyword evidence="7 12" id="KW-0663">Pyridoxal phosphate</keyword>
<keyword evidence="6 12" id="KW-0479">Metal-binding</keyword>
<evidence type="ECO:0000256" key="12">
    <source>
        <dbReference type="RuleBase" id="RU364075"/>
    </source>
</evidence>
<comment type="caution">
    <text evidence="14">The sequence shown here is derived from an EMBL/GenBank/DDBJ whole genome shotgun (WGS) entry which is preliminary data.</text>
</comment>
<dbReference type="GO" id="GO:0051536">
    <property type="term" value="F:iron-sulfur cluster binding"/>
    <property type="evidence" value="ECO:0007669"/>
    <property type="project" value="UniProtKB-KW"/>
</dbReference>
<evidence type="ECO:0000256" key="4">
    <source>
        <dbReference type="ARBA" id="ARBA00012239"/>
    </source>
</evidence>
<dbReference type="InterPro" id="IPR016454">
    <property type="entry name" value="Cysteine_dSase"/>
</dbReference>
<evidence type="ECO:0000256" key="8">
    <source>
        <dbReference type="ARBA" id="ARBA00023004"/>
    </source>
</evidence>
<evidence type="ECO:0000313" key="14">
    <source>
        <dbReference type="EMBL" id="KPK64354.1"/>
    </source>
</evidence>
<comment type="catalytic activity">
    <reaction evidence="10 12">
        <text>(sulfur carrier)-H + L-cysteine = (sulfur carrier)-SH + L-alanine</text>
        <dbReference type="Rhea" id="RHEA:43892"/>
        <dbReference type="Rhea" id="RHEA-COMP:14737"/>
        <dbReference type="Rhea" id="RHEA-COMP:14739"/>
        <dbReference type="ChEBI" id="CHEBI:29917"/>
        <dbReference type="ChEBI" id="CHEBI:35235"/>
        <dbReference type="ChEBI" id="CHEBI:57972"/>
        <dbReference type="ChEBI" id="CHEBI:64428"/>
        <dbReference type="EC" id="2.8.1.7"/>
    </reaction>
</comment>
<dbReference type="InterPro" id="IPR017772">
    <property type="entry name" value="Cys_deSase_NifS_bac/arc"/>
</dbReference>
<feature type="domain" description="Aminotransferase class V" evidence="13">
    <location>
        <begin position="2"/>
        <end position="363"/>
    </location>
</feature>
<keyword evidence="9 12" id="KW-0411">Iron-sulfur</keyword>
<dbReference type="PANTHER" id="PTHR11601">
    <property type="entry name" value="CYSTEINE DESULFURYLASE FAMILY MEMBER"/>
    <property type="match status" value="1"/>
</dbReference>
<evidence type="ECO:0000313" key="15">
    <source>
        <dbReference type="Proteomes" id="UP000051373"/>
    </source>
</evidence>
<dbReference type="NCBIfam" id="TIGR03402">
    <property type="entry name" value="FeS_nifS"/>
    <property type="match status" value="1"/>
</dbReference>
<sequence>MIYLDYNATTPTDSRVVEAMLPYFHDISANPSSIHTAGHKAREALEGSRTALAELLKSRNDEIYFTSGGTEADNTAIKGTSFAQDKRKKIITSAIEHHAVLTTCEYMKKFGFRVVKVPVDHYGVVDLDFLEQEVDDNTLIVSIMHANNEVGTIEPLEKIGEIVHRHGVIFHTDAVQTVGKIPIDVRTSGIDMLSLSAHKFCGPKGIGALYVRKGVRFDPLSHGGHHEGGKRAGTENVPGIVGLGKACEIALDEMSAEEKRIRKLRDRLWQGISERIPELKLNGHPEKRLANTLNVSVKYVEGESMLLQLDARGIFASSGSACTSGSLEASHVLLAMGLPHDMAHGSLRFSCGRYNTERDIDKVIEVFPGIVEKLRVMSPLYRP</sequence>
<dbReference type="FunFam" id="3.40.640.10:FF:000084">
    <property type="entry name" value="IscS-like cysteine desulfurase"/>
    <property type="match status" value="1"/>
</dbReference>
<evidence type="ECO:0000256" key="11">
    <source>
        <dbReference type="RuleBase" id="RU004504"/>
    </source>
</evidence>
<dbReference type="Gene3D" id="3.40.640.10">
    <property type="entry name" value="Type I PLP-dependent aspartate aminotransferase-like (Major domain)"/>
    <property type="match status" value="1"/>
</dbReference>
<keyword evidence="8 12" id="KW-0408">Iron</keyword>
<dbReference type="PROSITE" id="PS00595">
    <property type="entry name" value="AA_TRANSFER_CLASS_5"/>
    <property type="match status" value="1"/>
</dbReference>
<comment type="function">
    <text evidence="12">Catalyzes the removal of elemental sulfur atoms from cysteine to produce alanine.</text>
</comment>
<evidence type="ECO:0000256" key="2">
    <source>
        <dbReference type="ARBA" id="ARBA00006490"/>
    </source>
</evidence>
<evidence type="ECO:0000256" key="10">
    <source>
        <dbReference type="ARBA" id="ARBA00050776"/>
    </source>
</evidence>
<dbReference type="InterPro" id="IPR020578">
    <property type="entry name" value="Aminotrans_V_PyrdxlP_BS"/>
</dbReference>
<dbReference type="PATRIC" id="fig|1703779.3.peg.551"/>
<gene>
    <name evidence="14" type="ORF">AMJ83_02755</name>
</gene>
<evidence type="ECO:0000256" key="7">
    <source>
        <dbReference type="ARBA" id="ARBA00022898"/>
    </source>
</evidence>
<dbReference type="InterPro" id="IPR015424">
    <property type="entry name" value="PyrdxlP-dep_Trfase"/>
</dbReference>
<dbReference type="InterPro" id="IPR015421">
    <property type="entry name" value="PyrdxlP-dep_Trfase_major"/>
</dbReference>
<evidence type="ECO:0000259" key="13">
    <source>
        <dbReference type="Pfam" id="PF00266"/>
    </source>
</evidence>